<reference evidence="2" key="1">
    <citation type="submission" date="2022-01" db="EMBL/GenBank/DDBJ databases">
        <title>Genome Sequence Resource for Two Populations of Ditylenchus destructor, the Migratory Endoparasitic Phytonematode.</title>
        <authorList>
            <person name="Zhang H."/>
            <person name="Lin R."/>
            <person name="Xie B."/>
        </authorList>
    </citation>
    <scope>NUCLEOTIDE SEQUENCE</scope>
    <source>
        <strain evidence="2">BazhouSP</strain>
    </source>
</reference>
<proteinExistence type="predicted"/>
<evidence type="ECO:0000313" key="2">
    <source>
        <dbReference type="EMBL" id="KAI1723869.1"/>
    </source>
</evidence>
<feature type="chain" id="PRO_5042024854" evidence="1">
    <location>
        <begin position="25"/>
        <end position="220"/>
    </location>
</feature>
<evidence type="ECO:0000256" key="1">
    <source>
        <dbReference type="SAM" id="SignalP"/>
    </source>
</evidence>
<keyword evidence="3" id="KW-1185">Reference proteome</keyword>
<feature type="signal peptide" evidence="1">
    <location>
        <begin position="1"/>
        <end position="24"/>
    </location>
</feature>
<name>A0AAD4NGD0_9BILA</name>
<evidence type="ECO:0000313" key="3">
    <source>
        <dbReference type="Proteomes" id="UP001201812"/>
    </source>
</evidence>
<dbReference type="Pfam" id="PF17266">
    <property type="entry name" value="DUF5332"/>
    <property type="match status" value="1"/>
</dbReference>
<dbReference type="AlphaFoldDB" id="A0AAD4NGD0"/>
<dbReference type="PANTHER" id="PTHR38612:SF1">
    <property type="entry name" value="PROTEIN CBG06620"/>
    <property type="match status" value="1"/>
</dbReference>
<dbReference type="Proteomes" id="UP001201812">
    <property type="component" value="Unassembled WGS sequence"/>
</dbReference>
<sequence length="220" mass="25116">MWTFQIRIVLFVAYIAVNLHFGESAPSEAALVLNAKCRDLFGCMIRKNCVQLESLQKTFDNATVTEKLYNELDQNIDYGCIFTSGCLEECNRCPLCMTSKQQLVDVLSGNRRDNDGECSVLVNCASECIKRSNNDFNKINHCLRHECAFHCFDGSCPKCSAFVTRMFNQICVSGDFRHRVYNWKGHCYEMFRSIVSSKFEEKFRRTGKTPSIGIKTTKGT</sequence>
<dbReference type="InterPro" id="IPR035161">
    <property type="entry name" value="DUF5332"/>
</dbReference>
<accession>A0AAD4NGD0</accession>
<organism evidence="2 3">
    <name type="scientific">Ditylenchus destructor</name>
    <dbReference type="NCBI Taxonomy" id="166010"/>
    <lineage>
        <taxon>Eukaryota</taxon>
        <taxon>Metazoa</taxon>
        <taxon>Ecdysozoa</taxon>
        <taxon>Nematoda</taxon>
        <taxon>Chromadorea</taxon>
        <taxon>Rhabditida</taxon>
        <taxon>Tylenchina</taxon>
        <taxon>Tylenchomorpha</taxon>
        <taxon>Sphaerularioidea</taxon>
        <taxon>Anguinidae</taxon>
        <taxon>Anguininae</taxon>
        <taxon>Ditylenchus</taxon>
    </lineage>
</organism>
<gene>
    <name evidence="2" type="ORF">DdX_04048</name>
</gene>
<keyword evidence="1" id="KW-0732">Signal</keyword>
<dbReference type="EMBL" id="JAKKPZ010000003">
    <property type="protein sequence ID" value="KAI1723869.1"/>
    <property type="molecule type" value="Genomic_DNA"/>
</dbReference>
<dbReference type="PANTHER" id="PTHR38612">
    <property type="entry name" value="PROTEIN DCT-5-RELATED"/>
    <property type="match status" value="1"/>
</dbReference>
<comment type="caution">
    <text evidence="2">The sequence shown here is derived from an EMBL/GenBank/DDBJ whole genome shotgun (WGS) entry which is preliminary data.</text>
</comment>
<protein>
    <submittedName>
        <fullName evidence="2">Protein dct-5</fullName>
    </submittedName>
</protein>